<evidence type="ECO:0008006" key="5">
    <source>
        <dbReference type="Google" id="ProtNLM"/>
    </source>
</evidence>
<dbReference type="InterPro" id="IPR019734">
    <property type="entry name" value="TPR_rpt"/>
</dbReference>
<gene>
    <name evidence="3" type="ORF">GCM10011340_08500</name>
</gene>
<dbReference type="RefSeq" id="WP_189628937.1">
    <property type="nucleotide sequence ID" value="NZ_BNAG01000001.1"/>
</dbReference>
<feature type="chain" id="PRO_5045944701" description="Tetratricopeptide repeat protein" evidence="2">
    <location>
        <begin position="21"/>
        <end position="441"/>
    </location>
</feature>
<comment type="caution">
    <text evidence="3">The sequence shown here is derived from an EMBL/GenBank/DDBJ whole genome shotgun (WGS) entry which is preliminary data.</text>
</comment>
<dbReference type="SUPFAM" id="SSF48452">
    <property type="entry name" value="TPR-like"/>
    <property type="match status" value="1"/>
</dbReference>
<keyword evidence="1" id="KW-0802">TPR repeat</keyword>
<dbReference type="Proteomes" id="UP000658258">
    <property type="component" value="Unassembled WGS sequence"/>
</dbReference>
<dbReference type="EMBL" id="BNAG01000001">
    <property type="protein sequence ID" value="GHE55985.1"/>
    <property type="molecule type" value="Genomic_DNA"/>
</dbReference>
<keyword evidence="4" id="KW-1185">Reference proteome</keyword>
<dbReference type="PROSITE" id="PS50005">
    <property type="entry name" value="TPR"/>
    <property type="match status" value="1"/>
</dbReference>
<name>A0ABQ3I1N3_9BACT</name>
<dbReference type="SMART" id="SM00028">
    <property type="entry name" value="TPR"/>
    <property type="match status" value="3"/>
</dbReference>
<dbReference type="InterPro" id="IPR011990">
    <property type="entry name" value="TPR-like_helical_dom_sf"/>
</dbReference>
<protein>
    <recommendedName>
        <fullName evidence="5">Tetratricopeptide repeat protein</fullName>
    </recommendedName>
</protein>
<dbReference type="Gene3D" id="1.25.40.10">
    <property type="entry name" value="Tetratricopeptide repeat domain"/>
    <property type="match status" value="1"/>
</dbReference>
<feature type="repeat" description="TPR" evidence="1">
    <location>
        <begin position="282"/>
        <end position="315"/>
    </location>
</feature>
<evidence type="ECO:0000313" key="3">
    <source>
        <dbReference type="EMBL" id="GHE55985.1"/>
    </source>
</evidence>
<organism evidence="3 4">
    <name type="scientific">Roseivirga thermotolerans</name>
    <dbReference type="NCBI Taxonomy" id="1758176"/>
    <lineage>
        <taxon>Bacteria</taxon>
        <taxon>Pseudomonadati</taxon>
        <taxon>Bacteroidota</taxon>
        <taxon>Cytophagia</taxon>
        <taxon>Cytophagales</taxon>
        <taxon>Roseivirgaceae</taxon>
        <taxon>Roseivirga</taxon>
    </lineage>
</organism>
<proteinExistence type="predicted"/>
<evidence type="ECO:0000256" key="1">
    <source>
        <dbReference type="PROSITE-ProRule" id="PRU00339"/>
    </source>
</evidence>
<sequence length="441" mass="50389">MRLKALIIFAVIALSTSVSAQFNWPEDPAQRSEAQTLWTLFDDNYRQGSYDAAKPHLEKLLEKFPKLSTSLYINGIKVWDETFENSKDEAVKAKAAEKVMKLYDMRFANFDGQEKEVIDRKAIDAFKYYYRDAQKTQMLLDVFKRAYELKGVDAFYPLGRYYMQLAVLAFARDNVQISKEEILSIYDQCTKHIDHEIAQAKASNKSPKRYEQIKAFIDEKLADMKLIDCDFIVNKLVPEFKANPNDAELANKIFVFAYDGGCTDTEWFVQAAESYFANSPQYGVGYLLGVKFGAEKEYEKSKEYFKKAAELTEDNTDKGKALKQVAATERINGNYVEARKYALEAAEVDPTLKPEMMELIGDMVMASTQCDKKVSQVEDRARYIAAYDYYAAAGNATKMAQAKAQFPTISDIFTENKKEGDSMTVGCWIQKTVKLQRRPDQ</sequence>
<keyword evidence="2" id="KW-0732">Signal</keyword>
<evidence type="ECO:0000256" key="2">
    <source>
        <dbReference type="SAM" id="SignalP"/>
    </source>
</evidence>
<evidence type="ECO:0000313" key="4">
    <source>
        <dbReference type="Proteomes" id="UP000658258"/>
    </source>
</evidence>
<reference evidence="4" key="1">
    <citation type="journal article" date="2019" name="Int. J. Syst. Evol. Microbiol.">
        <title>The Global Catalogue of Microorganisms (GCM) 10K type strain sequencing project: providing services to taxonomists for standard genome sequencing and annotation.</title>
        <authorList>
            <consortium name="The Broad Institute Genomics Platform"/>
            <consortium name="The Broad Institute Genome Sequencing Center for Infectious Disease"/>
            <person name="Wu L."/>
            <person name="Ma J."/>
        </authorList>
    </citation>
    <scope>NUCLEOTIDE SEQUENCE [LARGE SCALE GENOMIC DNA]</scope>
    <source>
        <strain evidence="4">CGMCC 1.15111</strain>
    </source>
</reference>
<feature type="signal peptide" evidence="2">
    <location>
        <begin position="1"/>
        <end position="20"/>
    </location>
</feature>
<accession>A0ABQ3I1N3</accession>